<comment type="subcellular location">
    <subcellularLocation>
        <location evidence="2">Cell inner membrane</location>
    </subcellularLocation>
    <subcellularLocation>
        <location evidence="1">Cell membrane</location>
        <topology evidence="1">Peripheral membrane protein</topology>
    </subcellularLocation>
</comment>
<dbReference type="Pfam" id="PF00005">
    <property type="entry name" value="ABC_tran"/>
    <property type="match status" value="2"/>
</dbReference>
<dbReference type="InterPro" id="IPR027417">
    <property type="entry name" value="P-loop_NTPase"/>
</dbReference>
<keyword evidence="9" id="KW-1278">Translocase</keyword>
<dbReference type="GO" id="GO:0005886">
    <property type="term" value="C:plasma membrane"/>
    <property type="evidence" value="ECO:0007669"/>
    <property type="project" value="UniProtKB-SubCell"/>
</dbReference>
<gene>
    <name evidence="14" type="ORF">DW723_14915</name>
    <name evidence="13" type="ORF">DW767_16475</name>
    <name evidence="12" type="ORF">DXB81_16365</name>
</gene>
<keyword evidence="6" id="KW-0677">Repeat</keyword>
<dbReference type="Proteomes" id="UP000284644">
    <property type="component" value="Unassembled WGS sequence"/>
</dbReference>
<evidence type="ECO:0000256" key="10">
    <source>
        <dbReference type="ARBA" id="ARBA00023136"/>
    </source>
</evidence>
<sequence>MDDIILRVKDICKYYPGVKALDGVNFEVKRGEVHAICGENGAGKSTFIKILTGANEPTSGTIEFNGKEYAKLTPKQSMELGISVIYQEFSLIPYLSVAENIFYGREIKKGIIRDIAAMEKQAKELCKEMGVDIDVHKRVCDLGIAYQQIVEILKAVSKKSEFIIMDEPTAPLTVKETAVFFKIIQKLKQDHVTIIFISHRLEEVFEICDRVSVFCDGKYIVSKDVQDITKKQLITYMVGRELSDDYPEPKRKIGETLLKVEHLKNKRVHDVSFELKKGEILGFGGLVGAGRTELVRAIYGADPIESGTITFNGKKYSPKSPADGLEAGIGLIPEDRKAQGCVLSLTIRENIVYSILKKISKVSVVQKKQEKEIVDQYIKELNVKTPSPEQLVKNLSGGNQQKVVLAKALATNCEILIFDEPTRGIDVGAKQEIYNLMCKLVEAGKSIIMISSEMPELIGMSDRIVVMSNGENAGELSKGEYDQTHLLEMASSKL</sequence>
<comment type="caution">
    <text evidence="12">The sequence shown here is derived from an EMBL/GenBank/DDBJ whole genome shotgun (WGS) entry which is preliminary data.</text>
</comment>
<proteinExistence type="predicted"/>
<evidence type="ECO:0000256" key="5">
    <source>
        <dbReference type="ARBA" id="ARBA00022597"/>
    </source>
</evidence>
<dbReference type="CDD" id="cd03215">
    <property type="entry name" value="ABC_Carb_Monos_II"/>
    <property type="match status" value="1"/>
</dbReference>
<organism evidence="12 15">
    <name type="scientific">Blautia obeum</name>
    <dbReference type="NCBI Taxonomy" id="40520"/>
    <lineage>
        <taxon>Bacteria</taxon>
        <taxon>Bacillati</taxon>
        <taxon>Bacillota</taxon>
        <taxon>Clostridia</taxon>
        <taxon>Lachnospirales</taxon>
        <taxon>Lachnospiraceae</taxon>
        <taxon>Blautia</taxon>
    </lineage>
</organism>
<dbReference type="RefSeq" id="WP_022388479.1">
    <property type="nucleotide sequence ID" value="NZ_CAXSOH010000012.1"/>
</dbReference>
<evidence type="ECO:0000256" key="7">
    <source>
        <dbReference type="ARBA" id="ARBA00022741"/>
    </source>
</evidence>
<dbReference type="PANTHER" id="PTHR43790">
    <property type="entry name" value="CARBOHYDRATE TRANSPORT ATP-BINDING PROTEIN MG119-RELATED"/>
    <property type="match status" value="1"/>
</dbReference>
<evidence type="ECO:0000313" key="17">
    <source>
        <dbReference type="Proteomes" id="UP000284644"/>
    </source>
</evidence>
<dbReference type="Gene3D" id="3.40.50.300">
    <property type="entry name" value="P-loop containing nucleotide triphosphate hydrolases"/>
    <property type="match status" value="2"/>
</dbReference>
<feature type="domain" description="ABC transporter" evidence="11">
    <location>
        <begin position="6"/>
        <end position="241"/>
    </location>
</feature>
<dbReference type="FunFam" id="3.40.50.300:FF:000127">
    <property type="entry name" value="Ribose import ATP-binding protein RbsA"/>
    <property type="match status" value="1"/>
</dbReference>
<feature type="domain" description="ABC transporter" evidence="11">
    <location>
        <begin position="252"/>
        <end position="494"/>
    </location>
</feature>
<dbReference type="CDD" id="cd03216">
    <property type="entry name" value="ABC_Carb_Monos_I"/>
    <property type="match status" value="1"/>
</dbReference>
<reference evidence="15 16" key="1">
    <citation type="submission" date="2018-08" db="EMBL/GenBank/DDBJ databases">
        <title>A genome reference for cultivated species of the human gut microbiota.</title>
        <authorList>
            <person name="Zou Y."/>
            <person name="Xue W."/>
            <person name="Luo G."/>
        </authorList>
    </citation>
    <scope>NUCLEOTIDE SEQUENCE [LARGE SCALE GENOMIC DNA]</scope>
    <source>
        <strain evidence="14 16">AM27-32LB</strain>
        <strain evidence="13 17">AM29-25AC</strain>
        <strain evidence="12 15">OM06-11AA</strain>
    </source>
</reference>
<dbReference type="EMBL" id="QSKO01000029">
    <property type="protein sequence ID" value="RHE70738.1"/>
    <property type="molecule type" value="Genomic_DNA"/>
</dbReference>
<keyword evidence="3" id="KW-0813">Transport</keyword>
<evidence type="ECO:0000256" key="3">
    <source>
        <dbReference type="ARBA" id="ARBA00022448"/>
    </source>
</evidence>
<evidence type="ECO:0000256" key="6">
    <source>
        <dbReference type="ARBA" id="ARBA00022737"/>
    </source>
</evidence>
<dbReference type="PROSITE" id="PS00211">
    <property type="entry name" value="ABC_TRANSPORTER_1"/>
    <property type="match status" value="1"/>
</dbReference>
<keyword evidence="8 12" id="KW-0067">ATP-binding</keyword>
<dbReference type="FunFam" id="3.40.50.300:FF:000126">
    <property type="entry name" value="Galactose/methyl galactoside import ATP-binding protein MglA"/>
    <property type="match status" value="1"/>
</dbReference>
<dbReference type="GO" id="GO:0005524">
    <property type="term" value="F:ATP binding"/>
    <property type="evidence" value="ECO:0007669"/>
    <property type="project" value="UniProtKB-KW"/>
</dbReference>
<name>A0A396FUL5_9FIRM</name>
<keyword evidence="7" id="KW-0547">Nucleotide-binding</keyword>
<evidence type="ECO:0000313" key="16">
    <source>
        <dbReference type="Proteomes" id="UP000283928"/>
    </source>
</evidence>
<evidence type="ECO:0000313" key="13">
    <source>
        <dbReference type="EMBL" id="RHE10048.1"/>
    </source>
</evidence>
<dbReference type="InterPro" id="IPR050107">
    <property type="entry name" value="ABC_carbohydrate_import_ATPase"/>
</dbReference>
<dbReference type="SMART" id="SM00382">
    <property type="entry name" value="AAA"/>
    <property type="match status" value="2"/>
</dbReference>
<accession>A0A396FUL5</accession>
<evidence type="ECO:0000256" key="4">
    <source>
        <dbReference type="ARBA" id="ARBA00022475"/>
    </source>
</evidence>
<dbReference type="InterPro" id="IPR003593">
    <property type="entry name" value="AAA+_ATPase"/>
</dbReference>
<dbReference type="Proteomes" id="UP000261222">
    <property type="component" value="Unassembled WGS sequence"/>
</dbReference>
<evidence type="ECO:0000256" key="1">
    <source>
        <dbReference type="ARBA" id="ARBA00004202"/>
    </source>
</evidence>
<keyword evidence="5" id="KW-0762">Sugar transport</keyword>
<evidence type="ECO:0000256" key="8">
    <source>
        <dbReference type="ARBA" id="ARBA00022840"/>
    </source>
</evidence>
<evidence type="ECO:0000256" key="9">
    <source>
        <dbReference type="ARBA" id="ARBA00022967"/>
    </source>
</evidence>
<dbReference type="GO" id="GO:0016887">
    <property type="term" value="F:ATP hydrolysis activity"/>
    <property type="evidence" value="ECO:0007669"/>
    <property type="project" value="InterPro"/>
</dbReference>
<dbReference type="GO" id="GO:0015749">
    <property type="term" value="P:monosaccharide transmembrane transport"/>
    <property type="evidence" value="ECO:0007669"/>
    <property type="project" value="UniProtKB-ARBA"/>
</dbReference>
<evidence type="ECO:0000313" key="12">
    <source>
        <dbReference type="EMBL" id="RGN02114.1"/>
    </source>
</evidence>
<dbReference type="EMBL" id="QSJW01000013">
    <property type="protein sequence ID" value="RHE10048.1"/>
    <property type="molecule type" value="Genomic_DNA"/>
</dbReference>
<dbReference type="SUPFAM" id="SSF52540">
    <property type="entry name" value="P-loop containing nucleoside triphosphate hydrolases"/>
    <property type="match status" value="2"/>
</dbReference>
<evidence type="ECO:0000313" key="14">
    <source>
        <dbReference type="EMBL" id="RHE70738.1"/>
    </source>
</evidence>
<keyword evidence="4" id="KW-1003">Cell membrane</keyword>
<dbReference type="EMBL" id="QSUB01000010">
    <property type="protein sequence ID" value="RGN02114.1"/>
    <property type="molecule type" value="Genomic_DNA"/>
</dbReference>
<dbReference type="Proteomes" id="UP000283928">
    <property type="component" value="Unassembled WGS sequence"/>
</dbReference>
<dbReference type="PANTHER" id="PTHR43790:SF3">
    <property type="entry name" value="D-ALLOSE IMPORT ATP-BINDING PROTEIN ALSA-RELATED"/>
    <property type="match status" value="1"/>
</dbReference>
<dbReference type="AlphaFoldDB" id="A0A396FUL5"/>
<protein>
    <submittedName>
        <fullName evidence="12">Sugar ABC transporter ATP-binding protein</fullName>
    </submittedName>
</protein>
<keyword evidence="10" id="KW-0472">Membrane</keyword>
<evidence type="ECO:0000259" key="11">
    <source>
        <dbReference type="PROSITE" id="PS50893"/>
    </source>
</evidence>
<evidence type="ECO:0000256" key="2">
    <source>
        <dbReference type="ARBA" id="ARBA00004533"/>
    </source>
</evidence>
<evidence type="ECO:0000313" key="15">
    <source>
        <dbReference type="Proteomes" id="UP000261222"/>
    </source>
</evidence>
<dbReference type="InterPro" id="IPR017871">
    <property type="entry name" value="ABC_transporter-like_CS"/>
</dbReference>
<dbReference type="PROSITE" id="PS50893">
    <property type="entry name" value="ABC_TRANSPORTER_2"/>
    <property type="match status" value="2"/>
</dbReference>
<dbReference type="InterPro" id="IPR003439">
    <property type="entry name" value="ABC_transporter-like_ATP-bd"/>
</dbReference>